<dbReference type="AlphaFoldDB" id="D6PC36"/>
<proteinExistence type="predicted"/>
<accession>D6PC36</accession>
<evidence type="ECO:0000259" key="1">
    <source>
        <dbReference type="Pfam" id="PF01037"/>
    </source>
</evidence>
<protein>
    <submittedName>
        <fullName evidence="2">Transcriptional regulator AsnC family</fullName>
    </submittedName>
</protein>
<dbReference type="Gene3D" id="3.30.70.920">
    <property type="match status" value="1"/>
</dbReference>
<reference evidence="2" key="1">
    <citation type="journal article" date="2010" name="ISME J.">
        <title>Metagenome of the Mediterranean deep chlorophyll maximum studied by direct and fosmid library 454 pyrosequencing.</title>
        <authorList>
            <person name="Ghai R."/>
            <person name="Martin-Cuadrado A.B."/>
            <person name="Molto A.G."/>
            <person name="Heredia I.G."/>
            <person name="Cabrera R."/>
            <person name="Martin J."/>
            <person name="Verdu M."/>
            <person name="Deschamps P."/>
            <person name="Moreira D."/>
            <person name="Lopez-Garcia P."/>
            <person name="Mira A."/>
            <person name="Rodriguez-Valera F."/>
        </authorList>
    </citation>
    <scope>NUCLEOTIDE SEQUENCE</scope>
</reference>
<dbReference type="Pfam" id="PF01037">
    <property type="entry name" value="AsnC_trans_reg"/>
    <property type="match status" value="1"/>
</dbReference>
<dbReference type="SUPFAM" id="SSF54909">
    <property type="entry name" value="Dimeric alpha+beta barrel"/>
    <property type="match status" value="1"/>
</dbReference>
<name>D6PC36_9ARCH</name>
<feature type="domain" description="Transcription regulator AsnC/Lrp ligand binding" evidence="1">
    <location>
        <begin position="6"/>
        <end position="73"/>
    </location>
</feature>
<evidence type="ECO:0000313" key="2">
    <source>
        <dbReference type="EMBL" id="ADD93287.1"/>
    </source>
</evidence>
<sequence length="77" mass="8711">MAIGFVLITTVPGDEERVRTALDSIEHVTDRWMLFGEFDILARVQADDEFTLTRCIVEEIRPLTGIQDTKTMIGAEL</sequence>
<dbReference type="EMBL" id="GU942975">
    <property type="protein sequence ID" value="ADD93287.1"/>
    <property type="molecule type" value="Genomic_DNA"/>
</dbReference>
<organism evidence="2">
    <name type="scientific">uncultured archaeon MedDCM-OCT-S09-C13</name>
    <dbReference type="NCBI Taxonomy" id="743101"/>
    <lineage>
        <taxon>Archaea</taxon>
        <taxon>environmental samples</taxon>
    </lineage>
</organism>
<dbReference type="InterPro" id="IPR011008">
    <property type="entry name" value="Dimeric_a/b-barrel"/>
</dbReference>
<dbReference type="InterPro" id="IPR019887">
    <property type="entry name" value="Tscrpt_reg_AsnC/Lrp_C"/>
</dbReference>